<dbReference type="PROSITE" id="PS51387">
    <property type="entry name" value="FAD_PCMH"/>
    <property type="match status" value="1"/>
</dbReference>
<keyword evidence="8 19" id="KW-0132">Cell division</keyword>
<keyword evidence="10 19" id="KW-0274">FAD</keyword>
<dbReference type="GO" id="GO:0009252">
    <property type="term" value="P:peptidoglycan biosynthetic process"/>
    <property type="evidence" value="ECO:0007669"/>
    <property type="project" value="UniProtKB-UniRule"/>
</dbReference>
<dbReference type="Gene3D" id="3.30.43.10">
    <property type="entry name" value="Uridine Diphospho-n-acetylenolpyruvylglucosamine Reductase, domain 2"/>
    <property type="match status" value="1"/>
</dbReference>
<keyword evidence="9 19" id="KW-0285">Flavoprotein</keyword>
<evidence type="ECO:0000256" key="1">
    <source>
        <dbReference type="ARBA" id="ARBA00001974"/>
    </source>
</evidence>
<dbReference type="InterPro" id="IPR016166">
    <property type="entry name" value="FAD-bd_PCMH"/>
</dbReference>
<dbReference type="GO" id="GO:0008762">
    <property type="term" value="F:UDP-N-acetylmuramate dehydrogenase activity"/>
    <property type="evidence" value="ECO:0007669"/>
    <property type="project" value="UniProtKB-UniRule"/>
</dbReference>
<dbReference type="InterPro" id="IPR016169">
    <property type="entry name" value="FAD-bd_PCMH_sub2"/>
</dbReference>
<dbReference type="InterPro" id="IPR036635">
    <property type="entry name" value="MurB_C_sf"/>
</dbReference>
<gene>
    <name evidence="19 21" type="primary">murB</name>
    <name evidence="21" type="ORF">P0Y65_09910</name>
</gene>
<keyword evidence="13 19" id="KW-0573">Peptidoglycan synthesis</keyword>
<dbReference type="SUPFAM" id="SSF56176">
    <property type="entry name" value="FAD-binding/transporter-associated domain-like"/>
    <property type="match status" value="1"/>
</dbReference>
<dbReference type="InterPro" id="IPR036318">
    <property type="entry name" value="FAD-bd_PCMH-like_sf"/>
</dbReference>
<feature type="active site" evidence="19">
    <location>
        <position position="326"/>
    </location>
</feature>
<dbReference type="Gene3D" id="3.30.465.10">
    <property type="match status" value="1"/>
</dbReference>
<keyword evidence="14 19" id="KW-0560">Oxidoreductase</keyword>
<dbReference type="PANTHER" id="PTHR21071">
    <property type="entry name" value="UDP-N-ACETYLENOLPYRUVOYLGLUCOSAMINE REDUCTASE"/>
    <property type="match status" value="1"/>
</dbReference>
<organism evidence="21 22">
    <name type="scientific">Candidatus Devosia phytovorans</name>
    <dbReference type="NCBI Taxonomy" id="3121372"/>
    <lineage>
        <taxon>Bacteria</taxon>
        <taxon>Pseudomonadati</taxon>
        <taxon>Pseudomonadota</taxon>
        <taxon>Alphaproteobacteria</taxon>
        <taxon>Hyphomicrobiales</taxon>
        <taxon>Devosiaceae</taxon>
        <taxon>Devosia</taxon>
    </lineage>
</organism>
<evidence type="ECO:0000256" key="8">
    <source>
        <dbReference type="ARBA" id="ARBA00022618"/>
    </source>
</evidence>
<dbReference type="Pfam" id="PF01565">
    <property type="entry name" value="FAD_binding_4"/>
    <property type="match status" value="1"/>
</dbReference>
<keyword evidence="12 19" id="KW-0133">Cell shape</keyword>
<dbReference type="NCBIfam" id="NF010478">
    <property type="entry name" value="PRK13903.1"/>
    <property type="match status" value="1"/>
</dbReference>
<evidence type="ECO:0000256" key="19">
    <source>
        <dbReference type="HAMAP-Rule" id="MF_00037"/>
    </source>
</evidence>
<accession>A0AAJ6B3K1</accession>
<dbReference type="SUPFAM" id="SSF56194">
    <property type="entry name" value="Uridine diphospho-N-Acetylenolpyruvylglucosamine reductase, MurB, C-terminal domain"/>
    <property type="match status" value="1"/>
</dbReference>
<evidence type="ECO:0000256" key="5">
    <source>
        <dbReference type="ARBA" id="ARBA00012518"/>
    </source>
</evidence>
<dbReference type="Proteomes" id="UP001217476">
    <property type="component" value="Chromosome"/>
</dbReference>
<dbReference type="InterPro" id="IPR006094">
    <property type="entry name" value="Oxid_FAD_bind_N"/>
</dbReference>
<dbReference type="InterPro" id="IPR003170">
    <property type="entry name" value="MurB"/>
</dbReference>
<dbReference type="Pfam" id="PF02873">
    <property type="entry name" value="MurB_C"/>
    <property type="match status" value="1"/>
</dbReference>
<dbReference type="InterPro" id="IPR011601">
    <property type="entry name" value="MurB_C"/>
</dbReference>
<comment type="similarity">
    <text evidence="19">Belongs to the MurB family.</text>
</comment>
<keyword evidence="15 19" id="KW-0131">Cell cycle</keyword>
<proteinExistence type="inferred from homology"/>
<comment type="cofactor">
    <cofactor evidence="1 19">
        <name>FAD</name>
        <dbReference type="ChEBI" id="CHEBI:57692"/>
    </cofactor>
</comment>
<feature type="active site" evidence="19">
    <location>
        <position position="162"/>
    </location>
</feature>
<evidence type="ECO:0000256" key="2">
    <source>
        <dbReference type="ARBA" id="ARBA00003921"/>
    </source>
</evidence>
<dbReference type="PANTHER" id="PTHR21071:SF4">
    <property type="entry name" value="UDP-N-ACETYLENOLPYRUVOYLGLUCOSAMINE REDUCTASE"/>
    <property type="match status" value="1"/>
</dbReference>
<comment type="function">
    <text evidence="2 19">Cell wall formation.</text>
</comment>
<evidence type="ECO:0000256" key="11">
    <source>
        <dbReference type="ARBA" id="ARBA00022857"/>
    </source>
</evidence>
<comment type="subcellular location">
    <subcellularLocation>
        <location evidence="3 19">Cytoplasm</location>
    </subcellularLocation>
</comment>
<dbReference type="HAMAP" id="MF_00037">
    <property type="entry name" value="MurB"/>
    <property type="match status" value="1"/>
</dbReference>
<keyword evidence="16 19" id="KW-0961">Cell wall biogenesis/degradation</keyword>
<dbReference type="InterPro" id="IPR016167">
    <property type="entry name" value="FAD-bd_PCMH_sub1"/>
</dbReference>
<feature type="domain" description="FAD-binding PCMH-type" evidence="20">
    <location>
        <begin position="13"/>
        <end position="185"/>
    </location>
</feature>
<comment type="pathway">
    <text evidence="4 19">Cell wall biogenesis; peptidoglycan biosynthesis.</text>
</comment>
<evidence type="ECO:0000259" key="20">
    <source>
        <dbReference type="PROSITE" id="PS51387"/>
    </source>
</evidence>
<dbReference type="GO" id="GO:0051301">
    <property type="term" value="P:cell division"/>
    <property type="evidence" value="ECO:0007669"/>
    <property type="project" value="UniProtKB-KW"/>
</dbReference>
<protein>
    <recommendedName>
        <fullName evidence="6 19">UDP-N-acetylenolpyruvoylglucosamine reductase</fullName>
        <ecNumber evidence="5 19">1.3.1.98</ecNumber>
    </recommendedName>
    <alternativeName>
        <fullName evidence="17 19">UDP-N-acetylmuramate dehydrogenase</fullName>
    </alternativeName>
</protein>
<evidence type="ECO:0000256" key="15">
    <source>
        <dbReference type="ARBA" id="ARBA00023306"/>
    </source>
</evidence>
<evidence type="ECO:0000313" key="21">
    <source>
        <dbReference type="EMBL" id="WEK06533.1"/>
    </source>
</evidence>
<comment type="catalytic activity">
    <reaction evidence="18 19">
        <text>UDP-N-acetyl-alpha-D-muramate + NADP(+) = UDP-N-acetyl-3-O-(1-carboxyvinyl)-alpha-D-glucosamine + NADPH + H(+)</text>
        <dbReference type="Rhea" id="RHEA:12248"/>
        <dbReference type="ChEBI" id="CHEBI:15378"/>
        <dbReference type="ChEBI" id="CHEBI:57783"/>
        <dbReference type="ChEBI" id="CHEBI:58349"/>
        <dbReference type="ChEBI" id="CHEBI:68483"/>
        <dbReference type="ChEBI" id="CHEBI:70757"/>
        <dbReference type="EC" id="1.3.1.98"/>
    </reaction>
</comment>
<dbReference type="GO" id="GO:0008360">
    <property type="term" value="P:regulation of cell shape"/>
    <property type="evidence" value="ECO:0007669"/>
    <property type="project" value="UniProtKB-KW"/>
</dbReference>
<keyword evidence="7 19" id="KW-0963">Cytoplasm</keyword>
<evidence type="ECO:0000256" key="14">
    <source>
        <dbReference type="ARBA" id="ARBA00023002"/>
    </source>
</evidence>
<dbReference type="EMBL" id="CP119312">
    <property type="protein sequence ID" value="WEK06533.1"/>
    <property type="molecule type" value="Genomic_DNA"/>
</dbReference>
<evidence type="ECO:0000256" key="7">
    <source>
        <dbReference type="ARBA" id="ARBA00022490"/>
    </source>
</evidence>
<feature type="active site" description="Proton donor" evidence="19">
    <location>
        <position position="230"/>
    </location>
</feature>
<evidence type="ECO:0000256" key="16">
    <source>
        <dbReference type="ARBA" id="ARBA00023316"/>
    </source>
</evidence>
<dbReference type="GO" id="GO:0071949">
    <property type="term" value="F:FAD binding"/>
    <property type="evidence" value="ECO:0007669"/>
    <property type="project" value="InterPro"/>
</dbReference>
<keyword evidence="11 19" id="KW-0521">NADP</keyword>
<reference evidence="21" key="1">
    <citation type="submission" date="2023-03" db="EMBL/GenBank/DDBJ databases">
        <title>Andean soil-derived lignocellulolytic bacterial consortium as a source of novel taxa and putative plastic-active enzymes.</title>
        <authorList>
            <person name="Diaz-Garcia L."/>
            <person name="Chuvochina M."/>
            <person name="Feuerriegel G."/>
            <person name="Bunk B."/>
            <person name="Sproer C."/>
            <person name="Streit W.R."/>
            <person name="Rodriguez L.M."/>
            <person name="Overmann J."/>
            <person name="Jimenez D.J."/>
        </authorList>
    </citation>
    <scope>NUCLEOTIDE SEQUENCE</scope>
    <source>
        <strain evidence="21">MAG 4196</strain>
    </source>
</reference>
<dbReference type="NCBIfam" id="NF000755">
    <property type="entry name" value="PRK00046.1"/>
    <property type="match status" value="1"/>
</dbReference>
<sequence>MTPDFDLKAHNTFGLPAHARFGTEITHAAELAPLLADAKSKGLPLRILGGGSNVVLRPQFDGIIGLMGIEGRDIIGRQGDHNLVQFGAGENWHSIVEWTVAQGLPGLENLAAIPGTIGAAPIQNIGAYGVELVDRFDSLLAFDTEDRSIRRFTRDECAFSYRQSFFKRKPGRFIVTSVTLALPVDWQPNLNYPGLSHIPADADAATILHGVAEVRGRKLPDWRMTGNAGSFFHNPIVPVEVAERLQAEFPEAPRYPAGEGLAKLSAAWLIERAGFKGFRHGNAGVSPNHALVLVNNGGATQSEISELAAMIVEGVETRFGVRLVQEPELL</sequence>
<dbReference type="NCBIfam" id="TIGR00179">
    <property type="entry name" value="murB"/>
    <property type="match status" value="1"/>
</dbReference>
<dbReference type="Gene3D" id="3.90.78.10">
    <property type="entry name" value="UDP-N-acetylenolpyruvoylglucosamine reductase, C-terminal domain"/>
    <property type="match status" value="1"/>
</dbReference>
<evidence type="ECO:0000256" key="10">
    <source>
        <dbReference type="ARBA" id="ARBA00022827"/>
    </source>
</evidence>
<dbReference type="AlphaFoldDB" id="A0AAJ6B3K1"/>
<dbReference type="EC" id="1.3.1.98" evidence="5 19"/>
<dbReference type="GO" id="GO:0005829">
    <property type="term" value="C:cytosol"/>
    <property type="evidence" value="ECO:0007669"/>
    <property type="project" value="TreeGrafter"/>
</dbReference>
<evidence type="ECO:0000256" key="4">
    <source>
        <dbReference type="ARBA" id="ARBA00004752"/>
    </source>
</evidence>
<evidence type="ECO:0000256" key="13">
    <source>
        <dbReference type="ARBA" id="ARBA00022984"/>
    </source>
</evidence>
<name>A0AAJ6B3K1_9HYPH</name>
<dbReference type="GO" id="GO:0071555">
    <property type="term" value="P:cell wall organization"/>
    <property type="evidence" value="ECO:0007669"/>
    <property type="project" value="UniProtKB-KW"/>
</dbReference>
<evidence type="ECO:0000256" key="17">
    <source>
        <dbReference type="ARBA" id="ARBA00031026"/>
    </source>
</evidence>
<evidence type="ECO:0000256" key="18">
    <source>
        <dbReference type="ARBA" id="ARBA00048914"/>
    </source>
</evidence>
<evidence type="ECO:0000256" key="3">
    <source>
        <dbReference type="ARBA" id="ARBA00004496"/>
    </source>
</evidence>
<evidence type="ECO:0000313" key="22">
    <source>
        <dbReference type="Proteomes" id="UP001217476"/>
    </source>
</evidence>
<evidence type="ECO:0000256" key="9">
    <source>
        <dbReference type="ARBA" id="ARBA00022630"/>
    </source>
</evidence>
<evidence type="ECO:0000256" key="6">
    <source>
        <dbReference type="ARBA" id="ARBA00015188"/>
    </source>
</evidence>
<evidence type="ECO:0000256" key="12">
    <source>
        <dbReference type="ARBA" id="ARBA00022960"/>
    </source>
</evidence>